<evidence type="ECO:0000313" key="2">
    <source>
        <dbReference type="Proteomes" id="UP000198888"/>
    </source>
</evidence>
<keyword evidence="2" id="KW-1185">Reference proteome</keyword>
<dbReference type="InterPro" id="IPR058325">
    <property type="entry name" value="DUF8012"/>
</dbReference>
<reference evidence="1 2" key="1">
    <citation type="submission" date="2016-10" db="EMBL/GenBank/DDBJ databases">
        <authorList>
            <person name="de Groot N.N."/>
        </authorList>
    </citation>
    <scope>NUCLEOTIDE SEQUENCE [LARGE SCALE GENOMIC DNA]</scope>
    <source>
        <strain evidence="1 2">DSM 22187</strain>
    </source>
</reference>
<accession>A0A2H4Q2Z0</accession>
<dbReference type="AlphaFoldDB" id="A0A1H6XQM9"/>
<dbReference type="EMBL" id="FNYR01000040">
    <property type="protein sequence ID" value="SEJ29067.1"/>
    <property type="molecule type" value="Genomic_DNA"/>
</dbReference>
<sequence length="63" mass="7038">MMDPRDTPGYRLHRALSNLNSIDIEQLDSPDRERVVEATTLLEQVGLLTRPGTSEKANTKAES</sequence>
<accession>A0A1H6XQM9</accession>
<proteinExistence type="predicted"/>
<dbReference type="KEGG" id="hae:halTADL_1992"/>
<dbReference type="Pfam" id="PF26042">
    <property type="entry name" value="DUF8012"/>
    <property type="match status" value="1"/>
</dbReference>
<name>A0A1H6XQM9_9EURY</name>
<protein>
    <submittedName>
        <fullName evidence="1">Uncharacterized protein</fullName>
    </submittedName>
</protein>
<dbReference type="Proteomes" id="UP000198888">
    <property type="component" value="Unassembled WGS sequence"/>
</dbReference>
<evidence type="ECO:0000313" key="1">
    <source>
        <dbReference type="EMBL" id="SEJ29067.1"/>
    </source>
</evidence>
<organism evidence="1 2">
    <name type="scientific">Halohasta litchfieldiae</name>
    <dbReference type="NCBI Taxonomy" id="1073996"/>
    <lineage>
        <taxon>Archaea</taxon>
        <taxon>Methanobacteriati</taxon>
        <taxon>Methanobacteriota</taxon>
        <taxon>Stenosarchaea group</taxon>
        <taxon>Halobacteria</taxon>
        <taxon>Halobacteriales</taxon>
        <taxon>Haloferacaceae</taxon>
        <taxon>Halohasta</taxon>
    </lineage>
</organism>
<gene>
    <name evidence="1" type="ORF">SAMN05444271_14028</name>
</gene>